<keyword evidence="3" id="KW-1185">Reference proteome</keyword>
<dbReference type="AlphaFoldDB" id="A0A512IPC3"/>
<feature type="chain" id="PRO_5022245266" description="3',5'-cyclic-nucleotide phosphodiesterase" evidence="1">
    <location>
        <begin position="24"/>
        <end position="88"/>
    </location>
</feature>
<organism evidence="2 3">
    <name type="scientific">Methylobacterium haplocladii</name>
    <dbReference type="NCBI Taxonomy" id="1176176"/>
    <lineage>
        <taxon>Bacteria</taxon>
        <taxon>Pseudomonadati</taxon>
        <taxon>Pseudomonadota</taxon>
        <taxon>Alphaproteobacteria</taxon>
        <taxon>Hyphomicrobiales</taxon>
        <taxon>Methylobacteriaceae</taxon>
        <taxon>Methylobacterium</taxon>
    </lineage>
</organism>
<keyword evidence="1" id="KW-0732">Signal</keyword>
<accession>A0A512IPC3</accession>
<dbReference type="RefSeq" id="WP_147078436.1">
    <property type="nucleotide sequence ID" value="NZ_BJZT01000018.1"/>
</dbReference>
<dbReference type="Proteomes" id="UP000321258">
    <property type="component" value="Unassembled WGS sequence"/>
</dbReference>
<name>A0A512IPC3_9HYPH</name>
<evidence type="ECO:0008006" key="4">
    <source>
        <dbReference type="Google" id="ProtNLM"/>
    </source>
</evidence>
<dbReference type="OrthoDB" id="7998990at2"/>
<gene>
    <name evidence="2" type="ORF">MHA02_19440</name>
</gene>
<sequence>MALNLKPFALAAIALAVTTSAQAVESKRGNETLKKWCTNDYLVYCGNISPDDPAMDACFKTNWTKLNENCRRAIDAYAPPNSKSGKRG</sequence>
<comment type="caution">
    <text evidence="2">The sequence shown here is derived from an EMBL/GenBank/DDBJ whole genome shotgun (WGS) entry which is preliminary data.</text>
</comment>
<feature type="signal peptide" evidence="1">
    <location>
        <begin position="1"/>
        <end position="23"/>
    </location>
</feature>
<protein>
    <recommendedName>
        <fullName evidence="4">3',5'-cyclic-nucleotide phosphodiesterase</fullName>
    </recommendedName>
</protein>
<evidence type="ECO:0000313" key="2">
    <source>
        <dbReference type="EMBL" id="GEO99556.1"/>
    </source>
</evidence>
<dbReference type="EMBL" id="BJZT01000018">
    <property type="protein sequence ID" value="GEO99556.1"/>
    <property type="molecule type" value="Genomic_DNA"/>
</dbReference>
<evidence type="ECO:0000256" key="1">
    <source>
        <dbReference type="SAM" id="SignalP"/>
    </source>
</evidence>
<proteinExistence type="predicted"/>
<reference evidence="2 3" key="1">
    <citation type="submission" date="2019-07" db="EMBL/GenBank/DDBJ databases">
        <title>Whole genome shotgun sequence of Methylobacterium haplocladii NBRC 107714.</title>
        <authorList>
            <person name="Hosoyama A."/>
            <person name="Uohara A."/>
            <person name="Ohji S."/>
            <person name="Ichikawa N."/>
        </authorList>
    </citation>
    <scope>NUCLEOTIDE SEQUENCE [LARGE SCALE GENOMIC DNA]</scope>
    <source>
        <strain evidence="2 3">NBRC 107714</strain>
    </source>
</reference>
<evidence type="ECO:0000313" key="3">
    <source>
        <dbReference type="Proteomes" id="UP000321258"/>
    </source>
</evidence>